<evidence type="ECO:0000313" key="2">
    <source>
        <dbReference type="Proteomes" id="UP001343492"/>
    </source>
</evidence>
<keyword evidence="2" id="KW-1185">Reference proteome</keyword>
<gene>
    <name evidence="1" type="ORF">VRS74_04200</name>
</gene>
<protein>
    <recommendedName>
        <fullName evidence="3">C-type cytochrome biogenesis protein CcmI</fullName>
    </recommendedName>
</protein>
<evidence type="ECO:0000313" key="1">
    <source>
        <dbReference type="EMBL" id="MEE1876884.1"/>
    </source>
</evidence>
<dbReference type="Proteomes" id="UP001343492">
    <property type="component" value="Unassembled WGS sequence"/>
</dbReference>
<name>A0ABU7GCZ7_9SPHN</name>
<evidence type="ECO:0008006" key="3">
    <source>
        <dbReference type="Google" id="ProtNLM"/>
    </source>
</evidence>
<accession>A0ABU7GCZ7</accession>
<reference evidence="1 2" key="1">
    <citation type="submission" date="2024-01" db="EMBL/GenBank/DDBJ databases">
        <title>The genome sequence of Erythrobacteraceae sp. strain 1XM1-14.</title>
        <authorList>
            <person name="Liu Y."/>
        </authorList>
    </citation>
    <scope>NUCLEOTIDE SEQUENCE [LARGE SCALE GENOMIC DNA]</scope>
    <source>
        <strain evidence="1 2">1XM1-14</strain>
    </source>
</reference>
<sequence length="93" mass="10701">MSMWSAIVLIVLIVAMSRVLRARHVGSRRLRRDEQDQPLLPSAREKQLEREVDDLRERIKVLERIATDGNSINAQETRRIAAEIEALRDGQAN</sequence>
<proteinExistence type="predicted"/>
<dbReference type="EMBL" id="JAZDQV010000003">
    <property type="protein sequence ID" value="MEE1876884.1"/>
    <property type="molecule type" value="Genomic_DNA"/>
</dbReference>
<dbReference type="RefSeq" id="WP_354143987.1">
    <property type="nucleotide sequence ID" value="NZ_JAZDQV010000003.1"/>
</dbReference>
<organism evidence="1 2">
    <name type="scientific">Altererythrobacter litoralis</name>
    <dbReference type="NCBI Taxonomy" id="3113904"/>
    <lineage>
        <taxon>Bacteria</taxon>
        <taxon>Pseudomonadati</taxon>
        <taxon>Pseudomonadota</taxon>
        <taxon>Alphaproteobacteria</taxon>
        <taxon>Sphingomonadales</taxon>
        <taxon>Erythrobacteraceae</taxon>
        <taxon>Altererythrobacter</taxon>
    </lineage>
</organism>
<comment type="caution">
    <text evidence="1">The sequence shown here is derived from an EMBL/GenBank/DDBJ whole genome shotgun (WGS) entry which is preliminary data.</text>
</comment>